<dbReference type="InterPro" id="IPR019079">
    <property type="entry name" value="Capsule_synth_CapA"/>
</dbReference>
<dbReference type="CDD" id="cd07381">
    <property type="entry name" value="MPP_CapA"/>
    <property type="match status" value="1"/>
</dbReference>
<keyword evidence="4" id="KW-1185">Reference proteome</keyword>
<proteinExistence type="inferred from homology"/>
<evidence type="ECO:0000313" key="4">
    <source>
        <dbReference type="Proteomes" id="UP000680750"/>
    </source>
</evidence>
<comment type="similarity">
    <text evidence="1">Belongs to the CapA family.</text>
</comment>
<accession>A0A810L6H7</accession>
<dbReference type="AlphaFoldDB" id="A0A810L6H7"/>
<dbReference type="Pfam" id="PF09587">
    <property type="entry name" value="PGA_cap"/>
    <property type="match status" value="1"/>
</dbReference>
<dbReference type="PANTHER" id="PTHR33393">
    <property type="entry name" value="POLYGLUTAMINE SYNTHESIS ACCESSORY PROTEIN RV0574C-RELATED"/>
    <property type="match status" value="1"/>
</dbReference>
<protein>
    <submittedName>
        <fullName evidence="3">Poly-gamma-glutamate biosynthesis protein</fullName>
    </submittedName>
</protein>
<dbReference type="InterPro" id="IPR052169">
    <property type="entry name" value="CW_Biosynth-Accessory"/>
</dbReference>
<dbReference type="KEGG" id="aser:Asera_40640"/>
<dbReference type="Proteomes" id="UP000680750">
    <property type="component" value="Chromosome"/>
</dbReference>
<dbReference type="SUPFAM" id="SSF56300">
    <property type="entry name" value="Metallo-dependent phosphatases"/>
    <property type="match status" value="1"/>
</dbReference>
<evidence type="ECO:0000313" key="3">
    <source>
        <dbReference type="EMBL" id="BCJ29956.1"/>
    </source>
</evidence>
<dbReference type="EMBL" id="AP023354">
    <property type="protein sequence ID" value="BCJ29956.1"/>
    <property type="molecule type" value="Genomic_DNA"/>
</dbReference>
<evidence type="ECO:0000259" key="2">
    <source>
        <dbReference type="SMART" id="SM00854"/>
    </source>
</evidence>
<dbReference type="SMART" id="SM00854">
    <property type="entry name" value="PGA_cap"/>
    <property type="match status" value="1"/>
</dbReference>
<organism evidence="3 4">
    <name type="scientific">Actinocatenispora sera</name>
    <dbReference type="NCBI Taxonomy" id="390989"/>
    <lineage>
        <taxon>Bacteria</taxon>
        <taxon>Bacillati</taxon>
        <taxon>Actinomycetota</taxon>
        <taxon>Actinomycetes</taxon>
        <taxon>Micromonosporales</taxon>
        <taxon>Micromonosporaceae</taxon>
        <taxon>Actinocatenispora</taxon>
    </lineage>
</organism>
<feature type="domain" description="Capsule synthesis protein CapA" evidence="2">
    <location>
        <begin position="4"/>
        <end position="245"/>
    </location>
</feature>
<gene>
    <name evidence="3" type="primary">pgsA_1</name>
    <name evidence="3" type="ORF">Asera_40640</name>
</gene>
<reference evidence="3" key="1">
    <citation type="submission" date="2020-08" db="EMBL/GenBank/DDBJ databases">
        <title>Whole genome shotgun sequence of Actinocatenispora sera NBRC 101916.</title>
        <authorList>
            <person name="Komaki H."/>
            <person name="Tamura T."/>
        </authorList>
    </citation>
    <scope>NUCLEOTIDE SEQUENCE</scope>
    <source>
        <strain evidence="3">NBRC 101916</strain>
    </source>
</reference>
<dbReference type="PANTHER" id="PTHR33393:SF13">
    <property type="entry name" value="PGA BIOSYNTHESIS PROTEIN CAPA"/>
    <property type="match status" value="1"/>
</dbReference>
<dbReference type="InterPro" id="IPR029052">
    <property type="entry name" value="Metallo-depent_PP-like"/>
</dbReference>
<dbReference type="Gene3D" id="3.60.21.10">
    <property type="match status" value="1"/>
</dbReference>
<evidence type="ECO:0000256" key="1">
    <source>
        <dbReference type="ARBA" id="ARBA00005662"/>
    </source>
</evidence>
<name>A0A810L6H7_9ACTN</name>
<sequence length="330" mass="35203">MLGAGDVLVHPPVWQQARADGHGRMDFRDIFAGVRPAVSGADLAICHLETPLAGPGAAPRGWPRFAAPPQVLDAVRATGFDDCSTASNHSYDQGSAGVRDTLAALDAAHLHHAGTARSAREAARTDLIDVPGVRIADLSYTFGLNTGLSLPAGQPWLVNITDVHRILTAAHAARAAGADIVLLSLHWGTEYRQQPTDEQRAQARTLLASPDVDAILGCHAHVVQPFQRIGGKWVVYGMGNEIARHEDPIAASREGVMPRLTFTESADGHWRVSHVDAVPTWVDISPKIRLVTLSTALAGHPPAARRSVYQREYDRIGAAVNALGAHVPLA</sequence>